<dbReference type="AlphaFoldDB" id="A0A423XBA5"/>
<proteinExistence type="inferred from homology"/>
<dbReference type="Pfam" id="PF01546">
    <property type="entry name" value="Peptidase_M20"/>
    <property type="match status" value="1"/>
</dbReference>
<evidence type="ECO:0000313" key="3">
    <source>
        <dbReference type="EMBL" id="ROW13229.1"/>
    </source>
</evidence>
<name>A0A423XBA5_9PEZI</name>
<dbReference type="PANTHER" id="PTHR32494">
    <property type="entry name" value="ALLANTOATE DEIMINASE-RELATED"/>
    <property type="match status" value="1"/>
</dbReference>
<dbReference type="SUPFAM" id="SSF55031">
    <property type="entry name" value="Bacterial exopeptidase dimerisation domain"/>
    <property type="match status" value="1"/>
</dbReference>
<dbReference type="InParanoid" id="A0A423XBA5"/>
<organism evidence="3 4">
    <name type="scientific">Cytospora leucostoma</name>
    <dbReference type="NCBI Taxonomy" id="1230097"/>
    <lineage>
        <taxon>Eukaryota</taxon>
        <taxon>Fungi</taxon>
        <taxon>Dikarya</taxon>
        <taxon>Ascomycota</taxon>
        <taxon>Pezizomycotina</taxon>
        <taxon>Sordariomycetes</taxon>
        <taxon>Sordariomycetidae</taxon>
        <taxon>Diaporthales</taxon>
        <taxon>Cytosporaceae</taxon>
        <taxon>Cytospora</taxon>
    </lineage>
</organism>
<dbReference type="InterPro" id="IPR036264">
    <property type="entry name" value="Bact_exopeptidase_dim_dom"/>
</dbReference>
<dbReference type="InterPro" id="IPR010158">
    <property type="entry name" value="Amidase_Cbmase"/>
</dbReference>
<keyword evidence="2" id="KW-0378">Hydrolase</keyword>
<dbReference type="EMBL" id="LKEB01000021">
    <property type="protein sequence ID" value="ROW13229.1"/>
    <property type="molecule type" value="Genomic_DNA"/>
</dbReference>
<dbReference type="GO" id="GO:0016813">
    <property type="term" value="F:hydrolase activity, acting on carbon-nitrogen (but not peptide) bonds, in linear amidines"/>
    <property type="evidence" value="ECO:0007669"/>
    <property type="project" value="InterPro"/>
</dbReference>
<evidence type="ECO:0008006" key="5">
    <source>
        <dbReference type="Google" id="ProtNLM"/>
    </source>
</evidence>
<comment type="caution">
    <text evidence="3">The sequence shown here is derived from an EMBL/GenBank/DDBJ whole genome shotgun (WGS) entry which is preliminary data.</text>
</comment>
<keyword evidence="4" id="KW-1185">Reference proteome</keyword>
<evidence type="ECO:0000313" key="4">
    <source>
        <dbReference type="Proteomes" id="UP000285146"/>
    </source>
</evidence>
<dbReference type="CDD" id="cd03884">
    <property type="entry name" value="M20_bAS"/>
    <property type="match status" value="1"/>
</dbReference>
<gene>
    <name evidence="3" type="ORF">VPNG_04864</name>
</gene>
<sequence>MSRLALSDTDKQARDWFVETTKALGCDVVVDEMGNTFAVRRGRRSDLAPIYAGSHLDTQPAAGRYDGILGILAGVEMLKILNDHQVETEHPIGVVNWTNEEGARFPISMVSSGVWAEEIPLQRAHSLREVGGGIATIKSELERIGYLGRVPASYRSTPMTAHFELHIEQGPILEAEKQKVGVVQGVQAYKWYTIDVEGRGRLLYTHVRTEQERPDGIMNADKISAASHTGTTPFPARADALLLAANLITHSNRVATKHSALASTGLLKLSPGSVNTVPGHVRFSLDVRAVADGIVEAVESELKRDFAIFSQGASHDSAPSHEIKHGLPLSVKWTTDLESPAVLFHQDCITTVRAAAKSVLGDNRLYRDMTSGAGHDSVYTSRRCPTSMIFVPSRNGISHHPEEWTDAEDCALGAEVLCQSVLRYDRKMAQGHVQDSS</sequence>
<comment type="similarity">
    <text evidence="1">Belongs to the peptidase M20A family.</text>
</comment>
<evidence type="ECO:0000256" key="1">
    <source>
        <dbReference type="ARBA" id="ARBA00006247"/>
    </source>
</evidence>
<dbReference type="SUPFAM" id="SSF53187">
    <property type="entry name" value="Zn-dependent exopeptidases"/>
    <property type="match status" value="1"/>
</dbReference>
<dbReference type="PANTHER" id="PTHR32494:SF5">
    <property type="entry name" value="ALLANTOATE AMIDOHYDROLASE"/>
    <property type="match status" value="1"/>
</dbReference>
<dbReference type="Gene3D" id="3.40.630.10">
    <property type="entry name" value="Zn peptidases"/>
    <property type="match status" value="2"/>
</dbReference>
<dbReference type="PIRSF" id="PIRSF001235">
    <property type="entry name" value="Amidase_carbamoylase"/>
    <property type="match status" value="1"/>
</dbReference>
<dbReference type="InterPro" id="IPR002933">
    <property type="entry name" value="Peptidase_M20"/>
</dbReference>
<dbReference type="Proteomes" id="UP000285146">
    <property type="component" value="Unassembled WGS sequence"/>
</dbReference>
<dbReference type="OrthoDB" id="4676at2759"/>
<dbReference type="STRING" id="1230097.A0A423XBA5"/>
<protein>
    <recommendedName>
        <fullName evidence="5">Peptidase M20 dimerisation domain-containing protein</fullName>
    </recommendedName>
</protein>
<evidence type="ECO:0000256" key="2">
    <source>
        <dbReference type="ARBA" id="ARBA00022801"/>
    </source>
</evidence>
<accession>A0A423XBA5</accession>
<reference evidence="3 4" key="1">
    <citation type="submission" date="2015-09" db="EMBL/GenBank/DDBJ databases">
        <title>Host preference determinants of Valsa canker pathogens revealed by comparative genomics.</title>
        <authorList>
            <person name="Yin Z."/>
            <person name="Huang L."/>
        </authorList>
    </citation>
    <scope>NUCLEOTIDE SEQUENCE [LARGE SCALE GENOMIC DNA]</scope>
    <source>
        <strain evidence="3 4">SXYLt</strain>
    </source>
</reference>